<evidence type="ECO:0000313" key="15">
    <source>
        <dbReference type="EMBL" id="BAR99831.1"/>
    </source>
</evidence>
<keyword evidence="7" id="KW-0479">Metal-binding</keyword>
<keyword evidence="11 13" id="KW-0472">Membrane</keyword>
<dbReference type="RefSeq" id="WP_055037868.1">
    <property type="nucleotide sequence ID" value="NZ_AP014854.2"/>
</dbReference>
<keyword evidence="4" id="KW-1003">Cell membrane</keyword>
<dbReference type="GO" id="GO:0046872">
    <property type="term" value="F:metal ion binding"/>
    <property type="evidence" value="ECO:0007669"/>
    <property type="project" value="UniProtKB-KW"/>
</dbReference>
<evidence type="ECO:0000313" key="17">
    <source>
        <dbReference type="Proteomes" id="UP000065734"/>
    </source>
</evidence>
<evidence type="ECO:0000256" key="4">
    <source>
        <dbReference type="ARBA" id="ARBA00022475"/>
    </source>
</evidence>
<evidence type="ECO:0000256" key="11">
    <source>
        <dbReference type="ARBA" id="ARBA00023136"/>
    </source>
</evidence>
<evidence type="ECO:0000259" key="14">
    <source>
        <dbReference type="Pfam" id="PF01292"/>
    </source>
</evidence>
<dbReference type="STRING" id="1079.BVIR_2469"/>
<sequence>MTAASTPAVLRYDPLSQALHWLTAAAVIAAFATAQVFEEMVKGPAKTEMVGLHISLGVAVIALTVVRFAWMAAASRPVPVPGSPLVQLAARAMHYALYAALIAVPLTGMLMVWAKGRDIGVFGLFVLPPLVAPDREMAHGFEEMHEFAGNLIVILAGVHAAAAIFHQLALRDGALARMLPGMRA</sequence>
<dbReference type="Gene3D" id="1.20.950.20">
    <property type="entry name" value="Transmembrane di-heme cytochromes, Chain C"/>
    <property type="match status" value="1"/>
</dbReference>
<dbReference type="SUPFAM" id="SSF81342">
    <property type="entry name" value="Transmembrane di-heme cytochromes"/>
    <property type="match status" value="1"/>
</dbReference>
<feature type="transmembrane region" description="Helical" evidence="13">
    <location>
        <begin position="49"/>
        <end position="72"/>
    </location>
</feature>
<evidence type="ECO:0000256" key="12">
    <source>
        <dbReference type="ARBA" id="ARBA00037975"/>
    </source>
</evidence>
<comment type="subcellular location">
    <subcellularLocation>
        <location evidence="2">Cell membrane</location>
        <topology evidence="2">Multi-pass membrane protein</topology>
    </subcellularLocation>
</comment>
<dbReference type="GO" id="GO:0022904">
    <property type="term" value="P:respiratory electron transport chain"/>
    <property type="evidence" value="ECO:0007669"/>
    <property type="project" value="InterPro"/>
</dbReference>
<keyword evidence="8" id="KW-0249">Electron transport</keyword>
<dbReference type="InterPro" id="IPR052168">
    <property type="entry name" value="Cytochrome_b561_oxidase"/>
</dbReference>
<evidence type="ECO:0000256" key="9">
    <source>
        <dbReference type="ARBA" id="ARBA00022989"/>
    </source>
</evidence>
<evidence type="ECO:0000256" key="7">
    <source>
        <dbReference type="ARBA" id="ARBA00022723"/>
    </source>
</evidence>
<dbReference type="GO" id="GO:0020037">
    <property type="term" value="F:heme binding"/>
    <property type="evidence" value="ECO:0007669"/>
    <property type="project" value="TreeGrafter"/>
</dbReference>
<evidence type="ECO:0000256" key="10">
    <source>
        <dbReference type="ARBA" id="ARBA00023004"/>
    </source>
</evidence>
<evidence type="ECO:0000256" key="8">
    <source>
        <dbReference type="ARBA" id="ARBA00022982"/>
    </source>
</evidence>
<dbReference type="PANTHER" id="PTHR30529">
    <property type="entry name" value="CYTOCHROME B561"/>
    <property type="match status" value="1"/>
</dbReference>
<reference evidence="17" key="3">
    <citation type="journal article" date="2016" name="Genome Announc.">
        <title>Revised genome sequence of the purple photosynthetic bacterium Blastochloris viridis.</title>
        <authorList>
            <person name="Liu L.N."/>
            <person name="Faulkner M."/>
            <person name="Liu X."/>
            <person name="Huang F."/>
            <person name="Darby A.C."/>
            <person name="Hall N."/>
        </authorList>
    </citation>
    <scope>NUCLEOTIDE SEQUENCE [LARGE SCALE GENOMIC DNA]</scope>
    <source>
        <strain evidence="17">ATCC 19567 / DSM 133 / F</strain>
    </source>
</reference>
<keyword evidence="6 13" id="KW-0812">Transmembrane</keyword>
<name>A0A0H5BHE5_BLAVI</name>
<feature type="transmembrane region" description="Helical" evidence="13">
    <location>
        <begin position="18"/>
        <end position="37"/>
    </location>
</feature>
<reference evidence="16" key="2">
    <citation type="submission" date="2015-11" db="EMBL/GenBank/DDBJ databases">
        <authorList>
            <person name="Zhang Y."/>
            <person name="Guo Z."/>
        </authorList>
    </citation>
    <scope>NUCLEOTIDE SEQUENCE</scope>
    <source>
        <strain evidence="16">1</strain>
    </source>
</reference>
<comment type="similarity">
    <text evidence="12">Belongs to the cytochrome b561 family.</text>
</comment>
<dbReference type="InterPro" id="IPR011577">
    <property type="entry name" value="Cyt_b561_bac/Ni-Hgenase"/>
</dbReference>
<dbReference type="EMBL" id="LN907867">
    <property type="protein sequence ID" value="CUU42899.1"/>
    <property type="molecule type" value="Genomic_DNA"/>
</dbReference>
<organism evidence="16 17">
    <name type="scientific">Blastochloris viridis</name>
    <name type="common">Rhodopseudomonas viridis</name>
    <dbReference type="NCBI Taxonomy" id="1079"/>
    <lineage>
        <taxon>Bacteria</taxon>
        <taxon>Pseudomonadati</taxon>
        <taxon>Pseudomonadota</taxon>
        <taxon>Alphaproteobacteria</taxon>
        <taxon>Hyphomicrobiales</taxon>
        <taxon>Blastochloridaceae</taxon>
        <taxon>Blastochloris</taxon>
    </lineage>
</organism>
<keyword evidence="9 13" id="KW-1133">Transmembrane helix</keyword>
<evidence type="ECO:0000256" key="1">
    <source>
        <dbReference type="ARBA" id="ARBA00001970"/>
    </source>
</evidence>
<feature type="transmembrane region" description="Helical" evidence="13">
    <location>
        <begin position="92"/>
        <end position="114"/>
    </location>
</feature>
<dbReference type="KEGG" id="bvr:BVIR_2469"/>
<dbReference type="Proteomes" id="UP000065734">
    <property type="component" value="Chromosome I"/>
</dbReference>
<gene>
    <name evidence="16" type="primary">yceJ</name>
    <name evidence="15" type="ORF">BV133_2238</name>
    <name evidence="16" type="ORF">BVIRIDIS_19150</name>
</gene>
<evidence type="ECO:0000256" key="5">
    <source>
        <dbReference type="ARBA" id="ARBA00022617"/>
    </source>
</evidence>
<evidence type="ECO:0000256" key="13">
    <source>
        <dbReference type="SAM" id="Phobius"/>
    </source>
</evidence>
<evidence type="ECO:0000313" key="16">
    <source>
        <dbReference type="EMBL" id="CUU42899.1"/>
    </source>
</evidence>
<dbReference type="InterPro" id="IPR016174">
    <property type="entry name" value="Di-haem_cyt_TM"/>
</dbReference>
<feature type="transmembrane region" description="Helical" evidence="13">
    <location>
        <begin position="147"/>
        <end position="169"/>
    </location>
</feature>
<dbReference type="GO" id="GO:0005886">
    <property type="term" value="C:plasma membrane"/>
    <property type="evidence" value="ECO:0007669"/>
    <property type="project" value="UniProtKB-SubCell"/>
</dbReference>
<evidence type="ECO:0000256" key="3">
    <source>
        <dbReference type="ARBA" id="ARBA00022448"/>
    </source>
</evidence>
<accession>A0A0H5BHE5</accession>
<dbReference type="AlphaFoldDB" id="A0A0H5BHE5"/>
<protein>
    <submittedName>
        <fullName evidence="15">Cytochrome b561</fullName>
    </submittedName>
</protein>
<feature type="domain" description="Cytochrome b561 bacterial/Ni-hydrogenase" evidence="14">
    <location>
        <begin position="11"/>
        <end position="181"/>
    </location>
</feature>
<proteinExistence type="inferred from homology"/>
<keyword evidence="5" id="KW-0349">Heme</keyword>
<keyword evidence="10" id="KW-0408">Iron</keyword>
<dbReference type="OrthoDB" id="7280471at2"/>
<dbReference type="EMBL" id="AP014854">
    <property type="protein sequence ID" value="BAR99831.1"/>
    <property type="molecule type" value="Genomic_DNA"/>
</dbReference>
<dbReference type="GO" id="GO:0009055">
    <property type="term" value="F:electron transfer activity"/>
    <property type="evidence" value="ECO:0007669"/>
    <property type="project" value="InterPro"/>
</dbReference>
<keyword evidence="3" id="KW-0813">Transport</keyword>
<reference evidence="15" key="1">
    <citation type="journal article" date="2015" name="Genome Announc.">
        <title>Complete Genome Sequence of the Bacteriochlorophyll b-Producing Photosynthetic Bacterium Blastochloris viridis.</title>
        <authorList>
            <person name="Tsukatani Y."/>
            <person name="Hirose Y."/>
            <person name="Harada J."/>
            <person name="Misawa N."/>
            <person name="Mori K."/>
            <person name="Inoue K."/>
            <person name="Tamiaki H."/>
        </authorList>
    </citation>
    <scope>NUCLEOTIDE SEQUENCE [LARGE SCALE GENOMIC DNA]</scope>
    <source>
        <strain evidence="15">DSM 133</strain>
    </source>
</reference>
<evidence type="ECO:0000256" key="6">
    <source>
        <dbReference type="ARBA" id="ARBA00022692"/>
    </source>
</evidence>
<dbReference type="Pfam" id="PF01292">
    <property type="entry name" value="Ni_hydr_CYTB"/>
    <property type="match status" value="1"/>
</dbReference>
<keyword evidence="17" id="KW-1185">Reference proteome</keyword>
<comment type="cofactor">
    <cofactor evidence="1">
        <name>heme b</name>
        <dbReference type="ChEBI" id="CHEBI:60344"/>
    </cofactor>
</comment>
<evidence type="ECO:0000256" key="2">
    <source>
        <dbReference type="ARBA" id="ARBA00004651"/>
    </source>
</evidence>
<dbReference type="PANTHER" id="PTHR30529:SF1">
    <property type="entry name" value="CYTOCHROME B561 HOMOLOG 2"/>
    <property type="match status" value="1"/>
</dbReference>